<reference evidence="2" key="1">
    <citation type="journal article" date="2015" name="Sci. Rep.">
        <title>Tissue- and time-dependent transcription in Ixodes ricinus salivary glands and midguts when blood feeding on the vertebrate host.</title>
        <authorList>
            <person name="Kotsyfakis M."/>
            <person name="Schwarz A."/>
            <person name="Erhart J."/>
            <person name="Ribeiro J.M."/>
        </authorList>
    </citation>
    <scope>NUCLEOTIDE SEQUENCE</scope>
    <source>
        <tissue evidence="2">Salivary gland and midgut</tissue>
    </source>
</reference>
<proteinExistence type="evidence at transcript level"/>
<evidence type="ECO:0000259" key="1">
    <source>
        <dbReference type="PROSITE" id="PS50835"/>
    </source>
</evidence>
<dbReference type="SUPFAM" id="SSF48726">
    <property type="entry name" value="Immunoglobulin"/>
    <property type="match status" value="1"/>
</dbReference>
<evidence type="ECO:0000313" key="2">
    <source>
        <dbReference type="EMBL" id="JAB73554.1"/>
    </source>
</evidence>
<dbReference type="InterPro" id="IPR007110">
    <property type="entry name" value="Ig-like_dom"/>
</dbReference>
<dbReference type="PROSITE" id="PS50835">
    <property type="entry name" value="IG_LIKE"/>
    <property type="match status" value="1"/>
</dbReference>
<dbReference type="InterPro" id="IPR013783">
    <property type="entry name" value="Ig-like_fold"/>
</dbReference>
<dbReference type="InterPro" id="IPR036179">
    <property type="entry name" value="Ig-like_dom_sf"/>
</dbReference>
<feature type="non-terminal residue" evidence="2">
    <location>
        <position position="1"/>
    </location>
</feature>
<dbReference type="Pfam" id="PF13927">
    <property type="entry name" value="Ig_3"/>
    <property type="match status" value="1"/>
</dbReference>
<feature type="domain" description="Ig-like" evidence="1">
    <location>
        <begin position="1"/>
        <end position="84"/>
    </location>
</feature>
<dbReference type="EMBL" id="GANP01010914">
    <property type="protein sequence ID" value="JAB73554.1"/>
    <property type="molecule type" value="mRNA"/>
</dbReference>
<organism evidence="2">
    <name type="scientific">Ixodes ricinus</name>
    <name type="common">Common tick</name>
    <name type="synonym">Acarus ricinus</name>
    <dbReference type="NCBI Taxonomy" id="34613"/>
    <lineage>
        <taxon>Eukaryota</taxon>
        <taxon>Metazoa</taxon>
        <taxon>Ecdysozoa</taxon>
        <taxon>Arthropoda</taxon>
        <taxon>Chelicerata</taxon>
        <taxon>Arachnida</taxon>
        <taxon>Acari</taxon>
        <taxon>Parasitiformes</taxon>
        <taxon>Ixodida</taxon>
        <taxon>Ixodoidea</taxon>
        <taxon>Ixodidae</taxon>
        <taxon>Ixodinae</taxon>
        <taxon>Ixodes</taxon>
    </lineage>
</organism>
<name>V5H8V4_IXORI</name>
<sequence length="84" mass="9711">PRLQPFYFPKSPELRKKVVVHCVVFEGDEPLTFSRYKDGRKLATNRNIHVKLLSETVASLTLVEADASDIGNYTCEVYQRGRRR</sequence>
<dbReference type="AlphaFoldDB" id="V5H8V4"/>
<accession>V5H8V4</accession>
<dbReference type="Gene3D" id="2.60.40.10">
    <property type="entry name" value="Immunoglobulins"/>
    <property type="match status" value="1"/>
</dbReference>
<protein>
    <submittedName>
        <fullName evidence="2">Putative down syndrome cell adhesion molecule</fullName>
    </submittedName>
</protein>